<evidence type="ECO:0000256" key="1">
    <source>
        <dbReference type="ARBA" id="ARBA00004418"/>
    </source>
</evidence>
<dbReference type="GeneID" id="28251656"/>
<accession>A0A1B1A7K3</accession>
<dbReference type="Pfam" id="PF00127">
    <property type="entry name" value="Copper-bind"/>
    <property type="match status" value="1"/>
</dbReference>
<feature type="chain" id="PRO_5008518476" description="Pseudoazurin" evidence="9">
    <location>
        <begin position="21"/>
        <end position="142"/>
    </location>
</feature>
<dbReference type="NCBIfam" id="TIGR02375">
    <property type="entry name" value="pseudoazurin"/>
    <property type="match status" value="1"/>
</dbReference>
<keyword evidence="11" id="KW-0614">Plasmid</keyword>
<comment type="subcellular location">
    <subcellularLocation>
        <location evidence="1">Periplasm</location>
    </subcellularLocation>
</comment>
<dbReference type="RefSeq" id="WP_005658351.1">
    <property type="nucleotide sequence ID" value="NZ_CP015231.1"/>
</dbReference>
<dbReference type="InterPro" id="IPR000923">
    <property type="entry name" value="BlueCu_1"/>
</dbReference>
<name>A0A1B1A7K3_9RHOB</name>
<keyword evidence="4" id="KW-0574">Periplasm</keyword>
<evidence type="ECO:0000256" key="5">
    <source>
        <dbReference type="ARBA" id="ARBA00022982"/>
    </source>
</evidence>
<comment type="cofactor">
    <cofactor evidence="8">
        <name>Cu cation</name>
        <dbReference type="ChEBI" id="CHEBI:23378"/>
    </cofactor>
    <text evidence="8">Binds 1 copper ion per subunit.</text>
</comment>
<feature type="binding site" evidence="8">
    <location>
        <position position="106"/>
    </location>
    <ligand>
        <name>Cu cation</name>
        <dbReference type="ChEBI" id="CHEBI:23378"/>
    </ligand>
</feature>
<keyword evidence="2" id="KW-0813">Transport</keyword>
<feature type="binding site" evidence="8">
    <location>
        <position position="98"/>
    </location>
    <ligand>
        <name>Cu cation</name>
        <dbReference type="ChEBI" id="CHEBI:23378"/>
    </ligand>
</feature>
<dbReference type="InterPro" id="IPR012745">
    <property type="entry name" value="Pseudoazurin"/>
</dbReference>
<evidence type="ECO:0000256" key="6">
    <source>
        <dbReference type="ARBA" id="ARBA00023008"/>
    </source>
</evidence>
<dbReference type="AlphaFoldDB" id="A0A1B1A7K3"/>
<dbReference type="OrthoDB" id="7510199at2"/>
<evidence type="ECO:0000256" key="4">
    <source>
        <dbReference type="ARBA" id="ARBA00022764"/>
    </source>
</evidence>
<dbReference type="CDD" id="cd04218">
    <property type="entry name" value="Pseudoazurin"/>
    <property type="match status" value="1"/>
</dbReference>
<keyword evidence="3 8" id="KW-0479">Metal-binding</keyword>
<dbReference type="SUPFAM" id="SSF49503">
    <property type="entry name" value="Cupredoxins"/>
    <property type="match status" value="1"/>
</dbReference>
<dbReference type="GO" id="GO:0009055">
    <property type="term" value="F:electron transfer activity"/>
    <property type="evidence" value="ECO:0007669"/>
    <property type="project" value="InterPro"/>
</dbReference>
<dbReference type="GO" id="GO:0005507">
    <property type="term" value="F:copper ion binding"/>
    <property type="evidence" value="ECO:0007669"/>
    <property type="project" value="UniProtKB-UniRule"/>
</dbReference>
<sequence length="142" mass="15516">MFKKISYAVVFACTAAIAQAETFEVKMLNKGEAGAMVFEPAYIKAMPGDVIHFIATDKGHNVESIKGMLPEGVERFKSKFNVDYELTVNAEGLYGLKCTPHYGMGMVALIQVGEAVNLEEAQGVTQKGKSKGRFEDLFAQVQ</sequence>
<dbReference type="PRINTS" id="PR00156">
    <property type="entry name" value="COPPERBLUE"/>
</dbReference>
<keyword evidence="5" id="KW-0249">Electron transport</keyword>
<dbReference type="InterPro" id="IPR001235">
    <property type="entry name" value="Copper_blue_Plastocyanin"/>
</dbReference>
<evidence type="ECO:0000259" key="10">
    <source>
        <dbReference type="Pfam" id="PF00127"/>
    </source>
</evidence>
<dbReference type="PRINTS" id="PR00155">
    <property type="entry name" value="AMICYANIN"/>
</dbReference>
<evidence type="ECO:0000256" key="7">
    <source>
        <dbReference type="NCBIfam" id="TIGR02375"/>
    </source>
</evidence>
<feature type="domain" description="Blue (type 1) copper" evidence="10">
    <location>
        <begin position="26"/>
        <end position="112"/>
    </location>
</feature>
<feature type="binding site" evidence="8">
    <location>
        <position position="101"/>
    </location>
    <ligand>
        <name>Cu cation</name>
        <dbReference type="ChEBI" id="CHEBI:23378"/>
    </ligand>
</feature>
<gene>
    <name evidence="11" type="ORF">K529_017440</name>
</gene>
<evidence type="ECO:0000313" key="12">
    <source>
        <dbReference type="Proteomes" id="UP000013243"/>
    </source>
</evidence>
<evidence type="ECO:0000256" key="8">
    <source>
        <dbReference type="PIRSR" id="PIRSR602386-1"/>
    </source>
</evidence>
<organism evidence="11 12">
    <name type="scientific">Tritonibacter mobilis F1926</name>
    <dbReference type="NCBI Taxonomy" id="1265309"/>
    <lineage>
        <taxon>Bacteria</taxon>
        <taxon>Pseudomonadati</taxon>
        <taxon>Pseudomonadota</taxon>
        <taxon>Alphaproteobacteria</taxon>
        <taxon>Rhodobacterales</taxon>
        <taxon>Paracoccaceae</taxon>
        <taxon>Tritonibacter</taxon>
    </lineage>
</organism>
<geneLocation type="plasmid" evidence="11 12">
    <name>unnamed1</name>
</geneLocation>
<dbReference type="Proteomes" id="UP000013243">
    <property type="component" value="Plasmid unnamed1"/>
</dbReference>
<dbReference type="Gene3D" id="2.60.40.420">
    <property type="entry name" value="Cupredoxins - blue copper proteins"/>
    <property type="match status" value="1"/>
</dbReference>
<dbReference type="GO" id="GO:0042597">
    <property type="term" value="C:periplasmic space"/>
    <property type="evidence" value="ECO:0007669"/>
    <property type="project" value="UniProtKB-SubCell"/>
</dbReference>
<feature type="binding site" evidence="8">
    <location>
        <position position="60"/>
    </location>
    <ligand>
        <name>Cu cation</name>
        <dbReference type="ChEBI" id="CHEBI:23378"/>
    </ligand>
</feature>
<reference evidence="11 12" key="1">
    <citation type="journal article" date="2016" name="ISME J.">
        <title>Global occurrence and heterogeneity of the Roseobacter-clade species Ruegeria mobilis.</title>
        <authorList>
            <person name="Sonnenschein E."/>
            <person name="Gram L."/>
        </authorList>
    </citation>
    <scope>NUCLEOTIDE SEQUENCE [LARGE SCALE GENOMIC DNA]</scope>
    <source>
        <strain evidence="11 12">F1926</strain>
        <plasmid evidence="11 12">unnamed1</plasmid>
    </source>
</reference>
<keyword evidence="6 8" id="KW-0186">Copper</keyword>
<dbReference type="KEGG" id="rmb:K529_017440"/>
<feature type="signal peptide" evidence="9">
    <location>
        <begin position="1"/>
        <end position="20"/>
    </location>
</feature>
<evidence type="ECO:0000256" key="9">
    <source>
        <dbReference type="SAM" id="SignalP"/>
    </source>
</evidence>
<proteinExistence type="predicted"/>
<protein>
    <recommendedName>
        <fullName evidence="7">Pseudoazurin</fullName>
    </recommendedName>
</protein>
<evidence type="ECO:0000256" key="2">
    <source>
        <dbReference type="ARBA" id="ARBA00022448"/>
    </source>
</evidence>
<dbReference type="InterPro" id="IPR002386">
    <property type="entry name" value="Amicyanin/Pseudoazurin"/>
</dbReference>
<evidence type="ECO:0000313" key="11">
    <source>
        <dbReference type="EMBL" id="ANP42555.1"/>
    </source>
</evidence>
<dbReference type="InterPro" id="IPR008972">
    <property type="entry name" value="Cupredoxin"/>
</dbReference>
<dbReference type="EMBL" id="CP015231">
    <property type="protein sequence ID" value="ANP42555.1"/>
    <property type="molecule type" value="Genomic_DNA"/>
</dbReference>
<evidence type="ECO:0000256" key="3">
    <source>
        <dbReference type="ARBA" id="ARBA00022723"/>
    </source>
</evidence>
<keyword evidence="9" id="KW-0732">Signal</keyword>